<sequence>MRTVRGEQAGDVMVWVRRGGFPGELGEGDADIARRLLGSAPAGVRAVVIALGGESFRWVDADGDEEVLLEAGGKPDDEDEDEEEEGEEDGDGGAARRETEGGFALGTGDGATLPGLPVSWALLEFRCPHGDTTVLVARHPAVPPACPAHRLPMEPYETAGR</sequence>
<organism evidence="2 3">
    <name type="scientific">Streptomyces racemochromogenes</name>
    <dbReference type="NCBI Taxonomy" id="67353"/>
    <lineage>
        <taxon>Bacteria</taxon>
        <taxon>Bacillati</taxon>
        <taxon>Actinomycetota</taxon>
        <taxon>Actinomycetes</taxon>
        <taxon>Kitasatosporales</taxon>
        <taxon>Streptomycetaceae</taxon>
        <taxon>Streptomyces</taxon>
    </lineage>
</organism>
<evidence type="ECO:0000256" key="1">
    <source>
        <dbReference type="SAM" id="MobiDB-lite"/>
    </source>
</evidence>
<evidence type="ECO:0000313" key="2">
    <source>
        <dbReference type="EMBL" id="MFH7594741.1"/>
    </source>
</evidence>
<name>A0ABW7P8Q9_9ACTN</name>
<keyword evidence="3" id="KW-1185">Reference proteome</keyword>
<evidence type="ECO:0000313" key="3">
    <source>
        <dbReference type="Proteomes" id="UP001610631"/>
    </source>
</evidence>
<proteinExistence type="predicted"/>
<protein>
    <submittedName>
        <fullName evidence="2">Uncharacterized protein</fullName>
    </submittedName>
</protein>
<dbReference type="EMBL" id="JBBDHD010000011">
    <property type="protein sequence ID" value="MFH7594741.1"/>
    <property type="molecule type" value="Genomic_DNA"/>
</dbReference>
<dbReference type="Proteomes" id="UP001610631">
    <property type="component" value="Unassembled WGS sequence"/>
</dbReference>
<gene>
    <name evidence="2" type="ORF">WDV06_06475</name>
</gene>
<feature type="compositionally biased region" description="Acidic residues" evidence="1">
    <location>
        <begin position="76"/>
        <end position="91"/>
    </location>
</feature>
<feature type="region of interest" description="Disordered" evidence="1">
    <location>
        <begin position="62"/>
        <end position="110"/>
    </location>
</feature>
<dbReference type="RefSeq" id="WP_395508667.1">
    <property type="nucleotide sequence ID" value="NZ_JBBDHD010000011.1"/>
</dbReference>
<accession>A0ABW7P8Q9</accession>
<reference evidence="2 3" key="1">
    <citation type="submission" date="2024-03" db="EMBL/GenBank/DDBJ databases">
        <title>Whole genome sequencing of Streptomyces racemochromogenes, to identify antimicrobial biosynthetic gene clusters.</title>
        <authorList>
            <person name="Suryawanshi P."/>
            <person name="Krishnaraj P.U."/>
            <person name="Arun Y.P."/>
            <person name="Suryawanshi M.P."/>
            <person name="Rakshit O."/>
        </authorList>
    </citation>
    <scope>NUCLEOTIDE SEQUENCE [LARGE SCALE GENOMIC DNA]</scope>
    <source>
        <strain evidence="2 3">AUDT626</strain>
    </source>
</reference>
<comment type="caution">
    <text evidence="2">The sequence shown here is derived from an EMBL/GenBank/DDBJ whole genome shotgun (WGS) entry which is preliminary data.</text>
</comment>